<keyword evidence="1" id="KW-0472">Membrane</keyword>
<feature type="transmembrane region" description="Helical" evidence="1">
    <location>
        <begin position="80"/>
        <end position="102"/>
    </location>
</feature>
<keyword evidence="3" id="KW-1185">Reference proteome</keyword>
<name>A0A2U8QSP0_9FLAO</name>
<dbReference type="Proteomes" id="UP000245429">
    <property type="component" value="Chromosome"/>
</dbReference>
<dbReference type="KEGG" id="fse:DI487_02770"/>
<reference evidence="2 3" key="1">
    <citation type="submission" date="2018-05" db="EMBL/GenBank/DDBJ databases">
        <title>Flavobacterium sp. MEBiC07310.</title>
        <authorList>
            <person name="Baek K."/>
        </authorList>
    </citation>
    <scope>NUCLEOTIDE SEQUENCE [LARGE SCALE GENOMIC DNA]</scope>
    <source>
        <strain evidence="2 3">MEBiC07310</strain>
    </source>
</reference>
<gene>
    <name evidence="2" type="ORF">DI487_02770</name>
</gene>
<keyword evidence="1" id="KW-1133">Transmembrane helix</keyword>
<evidence type="ECO:0000256" key="1">
    <source>
        <dbReference type="SAM" id="Phobius"/>
    </source>
</evidence>
<dbReference type="RefSeq" id="WP_109568304.1">
    <property type="nucleotide sequence ID" value="NZ_CP029463.1"/>
</dbReference>
<protein>
    <submittedName>
        <fullName evidence="2">Uncharacterized protein</fullName>
    </submittedName>
</protein>
<dbReference type="OrthoDB" id="1442903at2"/>
<feature type="transmembrane region" description="Helical" evidence="1">
    <location>
        <begin position="41"/>
        <end position="60"/>
    </location>
</feature>
<evidence type="ECO:0000313" key="2">
    <source>
        <dbReference type="EMBL" id="AWM12896.1"/>
    </source>
</evidence>
<proteinExistence type="predicted"/>
<sequence>MDVDSEAKKVIWSLQNNVRSEEERNVFKPTGKKPKSNTLKYVLVVLTGLLAISFVMAQFQKTAVDVCIVSDFCINSEQDALLYVLYVFINVVLVVFGIYFAYRIGKYLAGRLM</sequence>
<dbReference type="EMBL" id="CP029463">
    <property type="protein sequence ID" value="AWM12896.1"/>
    <property type="molecule type" value="Genomic_DNA"/>
</dbReference>
<dbReference type="AlphaFoldDB" id="A0A2U8QSP0"/>
<organism evidence="2 3">
    <name type="scientific">Flavobacterium sediminis</name>
    <dbReference type="NCBI Taxonomy" id="2201181"/>
    <lineage>
        <taxon>Bacteria</taxon>
        <taxon>Pseudomonadati</taxon>
        <taxon>Bacteroidota</taxon>
        <taxon>Flavobacteriia</taxon>
        <taxon>Flavobacteriales</taxon>
        <taxon>Flavobacteriaceae</taxon>
        <taxon>Flavobacterium</taxon>
    </lineage>
</organism>
<keyword evidence="1" id="KW-0812">Transmembrane</keyword>
<evidence type="ECO:0000313" key="3">
    <source>
        <dbReference type="Proteomes" id="UP000245429"/>
    </source>
</evidence>
<accession>A0A2U8QSP0</accession>